<dbReference type="AlphaFoldDB" id="A0A381YB15"/>
<dbReference type="InterPro" id="IPR037272">
    <property type="entry name" value="SNS_sf"/>
</dbReference>
<keyword evidence="4 6" id="KW-1133">Transmembrane helix</keyword>
<keyword evidence="2" id="KW-0813">Transport</keyword>
<reference evidence="7" key="1">
    <citation type="submission" date="2018-05" db="EMBL/GenBank/DDBJ databases">
        <authorList>
            <person name="Lanie J.A."/>
            <person name="Ng W.-L."/>
            <person name="Kazmierczak K.M."/>
            <person name="Andrzejewski T.M."/>
            <person name="Davidsen T.M."/>
            <person name="Wayne K.J."/>
            <person name="Tettelin H."/>
            <person name="Glass J.I."/>
            <person name="Rusch D."/>
            <person name="Podicherti R."/>
            <person name="Tsui H.-C.T."/>
            <person name="Winkler M.E."/>
        </authorList>
    </citation>
    <scope>NUCLEOTIDE SEQUENCE</scope>
</reference>
<feature type="transmembrane region" description="Helical" evidence="6">
    <location>
        <begin position="89"/>
        <end position="119"/>
    </location>
</feature>
<comment type="subcellular location">
    <subcellularLocation>
        <location evidence="1">Membrane</location>
        <topology evidence="1">Multi-pass membrane protein</topology>
    </subcellularLocation>
</comment>
<sequence length="364" mass="38228">MVTDQEARGAWSSKAGFLLAAAGSAIGLGNIWRFTYIMGENGGAAFILVYVACIILIGVPLFLAELVLGRNTHLNPVGAIKAIKPGTSWKWIGALGVLAGALLLSFYSVVAGWVMAYALRAPFGTISGLASPEEAGTYFGALSSNASQSLMFHGLFMIATVVIVARGIKGGIERASKIMMPILFILLAALAVRSLTLTGAGAGIDFMLRPDFSALTPTVVLIAMGHAFFTLSVGMGTMITYGSYLTPEHNLPMASLQVAFMDTLIAIVAGFAIFPALFAFGMEPSEGPGLVFVTLPVVFHQMPGGMLFASMFFALFFMAALTSSISLLEVVAAYFIDELGWVRSKAVLILGVAIFLMGIPAALA</sequence>
<keyword evidence="5 6" id="KW-0472">Membrane</keyword>
<dbReference type="PRINTS" id="PR00176">
    <property type="entry name" value="NANEUSMPORT"/>
</dbReference>
<evidence type="ECO:0000256" key="3">
    <source>
        <dbReference type="ARBA" id="ARBA00022692"/>
    </source>
</evidence>
<organism evidence="7">
    <name type="scientific">marine metagenome</name>
    <dbReference type="NCBI Taxonomy" id="408172"/>
    <lineage>
        <taxon>unclassified sequences</taxon>
        <taxon>metagenomes</taxon>
        <taxon>ecological metagenomes</taxon>
    </lineage>
</organism>
<evidence type="ECO:0000256" key="2">
    <source>
        <dbReference type="ARBA" id="ARBA00022448"/>
    </source>
</evidence>
<dbReference type="CDD" id="cd10336">
    <property type="entry name" value="SLC6sbd_Tyt1-Like"/>
    <property type="match status" value="1"/>
</dbReference>
<feature type="transmembrane region" description="Helical" evidence="6">
    <location>
        <begin position="44"/>
        <end position="68"/>
    </location>
</feature>
<dbReference type="EMBL" id="UINC01017687">
    <property type="protein sequence ID" value="SVA73617.1"/>
    <property type="molecule type" value="Genomic_DNA"/>
</dbReference>
<dbReference type="PANTHER" id="PTHR42948:SF1">
    <property type="entry name" value="TRANSPORTER"/>
    <property type="match status" value="1"/>
</dbReference>
<gene>
    <name evidence="7" type="ORF">METZ01_LOCUS126471</name>
</gene>
<feature type="transmembrane region" description="Helical" evidence="6">
    <location>
        <begin position="180"/>
        <end position="200"/>
    </location>
</feature>
<dbReference type="PANTHER" id="PTHR42948">
    <property type="entry name" value="TRANSPORTER"/>
    <property type="match status" value="1"/>
</dbReference>
<dbReference type="Pfam" id="PF00209">
    <property type="entry name" value="SNF"/>
    <property type="match status" value="2"/>
</dbReference>
<feature type="transmembrane region" description="Helical" evidence="6">
    <location>
        <begin position="220"/>
        <end position="246"/>
    </location>
</feature>
<dbReference type="InterPro" id="IPR047218">
    <property type="entry name" value="YocR/YhdH-like"/>
</dbReference>
<evidence type="ECO:0000313" key="7">
    <source>
        <dbReference type="EMBL" id="SVA73617.1"/>
    </source>
</evidence>
<feature type="transmembrane region" description="Helical" evidence="6">
    <location>
        <begin position="346"/>
        <end position="363"/>
    </location>
</feature>
<proteinExistence type="predicted"/>
<name>A0A381YB15_9ZZZZ</name>
<evidence type="ECO:0008006" key="8">
    <source>
        <dbReference type="Google" id="ProtNLM"/>
    </source>
</evidence>
<evidence type="ECO:0000256" key="6">
    <source>
        <dbReference type="SAM" id="Phobius"/>
    </source>
</evidence>
<feature type="non-terminal residue" evidence="7">
    <location>
        <position position="364"/>
    </location>
</feature>
<dbReference type="InterPro" id="IPR000175">
    <property type="entry name" value="Na/ntran_symport"/>
</dbReference>
<evidence type="ECO:0000256" key="5">
    <source>
        <dbReference type="ARBA" id="ARBA00023136"/>
    </source>
</evidence>
<dbReference type="SUPFAM" id="SSF161070">
    <property type="entry name" value="SNF-like"/>
    <property type="match status" value="1"/>
</dbReference>
<protein>
    <recommendedName>
        <fullName evidence="8">Sodium-dependent transporter</fullName>
    </recommendedName>
</protein>
<dbReference type="PROSITE" id="PS50267">
    <property type="entry name" value="NA_NEUROTRAN_SYMP_3"/>
    <property type="match status" value="1"/>
</dbReference>
<feature type="transmembrane region" description="Helical" evidence="6">
    <location>
        <begin position="150"/>
        <end position="168"/>
    </location>
</feature>
<feature type="transmembrane region" description="Helical" evidence="6">
    <location>
        <begin position="306"/>
        <end position="334"/>
    </location>
</feature>
<evidence type="ECO:0000256" key="1">
    <source>
        <dbReference type="ARBA" id="ARBA00004141"/>
    </source>
</evidence>
<keyword evidence="3 6" id="KW-0812">Transmembrane</keyword>
<dbReference type="GO" id="GO:0016020">
    <property type="term" value="C:membrane"/>
    <property type="evidence" value="ECO:0007669"/>
    <property type="project" value="UniProtKB-SubCell"/>
</dbReference>
<dbReference type="NCBIfam" id="NF037979">
    <property type="entry name" value="Na_transp"/>
    <property type="match status" value="1"/>
</dbReference>
<feature type="transmembrane region" description="Helical" evidence="6">
    <location>
        <begin position="258"/>
        <end position="280"/>
    </location>
</feature>
<feature type="transmembrane region" description="Helical" evidence="6">
    <location>
        <begin position="15"/>
        <end position="32"/>
    </location>
</feature>
<accession>A0A381YB15</accession>
<evidence type="ECO:0000256" key="4">
    <source>
        <dbReference type="ARBA" id="ARBA00022989"/>
    </source>
</evidence>